<feature type="chain" id="PRO_5039019076" evidence="8">
    <location>
        <begin position="26"/>
        <end position="1080"/>
    </location>
</feature>
<name>A0A9D9IT70_9BACT</name>
<evidence type="ECO:0000256" key="1">
    <source>
        <dbReference type="ARBA" id="ARBA00004571"/>
    </source>
</evidence>
<dbReference type="Gene3D" id="2.60.40.1120">
    <property type="entry name" value="Carboxypeptidase-like, regulatory domain"/>
    <property type="match status" value="1"/>
</dbReference>
<keyword evidence="5 7" id="KW-0472">Membrane</keyword>
<reference evidence="10" key="1">
    <citation type="submission" date="2020-10" db="EMBL/GenBank/DDBJ databases">
        <authorList>
            <person name="Gilroy R."/>
        </authorList>
    </citation>
    <scope>NUCLEOTIDE SEQUENCE</scope>
    <source>
        <strain evidence="10">2478</strain>
    </source>
</reference>
<comment type="subcellular location">
    <subcellularLocation>
        <location evidence="1 7">Cell outer membrane</location>
        <topology evidence="1 7">Multi-pass membrane protein</topology>
    </subcellularLocation>
</comment>
<accession>A0A9D9IT70</accession>
<feature type="domain" description="TonB-dependent receptor plug" evidence="9">
    <location>
        <begin position="132"/>
        <end position="241"/>
    </location>
</feature>
<dbReference type="InterPro" id="IPR037066">
    <property type="entry name" value="Plug_dom_sf"/>
</dbReference>
<proteinExistence type="inferred from homology"/>
<keyword evidence="3 7" id="KW-1134">Transmembrane beta strand</keyword>
<dbReference type="Pfam" id="PF13715">
    <property type="entry name" value="CarbopepD_reg_2"/>
    <property type="match status" value="1"/>
</dbReference>
<dbReference type="SUPFAM" id="SSF49464">
    <property type="entry name" value="Carboxypeptidase regulatory domain-like"/>
    <property type="match status" value="1"/>
</dbReference>
<dbReference type="SUPFAM" id="SSF56935">
    <property type="entry name" value="Porins"/>
    <property type="match status" value="1"/>
</dbReference>
<sequence>MLFKRLKIRELLLLLALVSAGSAFASTGGESYPSGLTVEQSEQCSGVVTDSKGEPLIGVAVSIKGTTIGVSTDLDGKFILNDVKIGDVLLVQSIGYKNAEITWDGNPVQVTLEEDSELLEEVVVVGFGTQKKVDLTGAVASVDTKALDSRPVTSVGQALQGVVPGLNISMPSNGGRLDSSPSFNIRGTGNLGTGSSASPLILIDGVEGDINSLNPQDIANISVLMDAASSAIYGSRAPFGVILVTTKRGEKGKASITYSNNFRWSRPTRIPDMLDSYRWAVYMNRGPVNNGQEDYGVISQATIENIQKYMAGEITTTCDMNASQAGNLFPFNTNTWANENWPRNFLDKTSFGQEHNISVSGGSDRIQYYVSGAFMNQDGQLNYSDESKNRYNVTGRVSADITKWLRIEFNSRFTREQISMPSYIKINGDTFFQEITKLHPNMPLTDPNGHYTRNPKIPQLQQGGRSDTTEDTYFTQGSLILTPVKGLTITGDLAFRGGSYRNQYNKAKVFLYDKNNQPVQEQWQGGSVTEAAGQTMVYSETWQNQLITSSAYAEYAATWGRHNFKAMAGYNSESYFINNMNMQRTDVISDSLPTINTATGETSGTNTMSDWSTLGYFARINYNFDERYLLQFSFRRDGSSRFRKGHRWVNSPSVSVAWNIANEPFWGNAKDWVNLLKIRGSWGSLGNQNTDNWYPTYATQGFTVGSATAGSGWLLSPDSKSNSAGAPGLVATTLTWEKIYSYNVGLDWGAFNNRFTGYFNWFIRDTKDMVGPAEEISPIVGASAPSLNNTSLRTRGWELQLEWRDRIGDFNYNVAFNLSDSRSFVTEYPNASNSLNTYYVGQEIGEIWGYVTEGIAKTDEEMAAHLAQVDQSRLEGLGGWGAGDIMYKDVDGNGQIDTGESQVGNSGDWVKIGNNTPRFRFGLNIGGEYKGLDFSIFFQGVGKRDYWLDGMGFWGQAGNLWSSTAYEVHWDFFRPEGDPLGANTDAYYPRPRFDNGQNRQRQSGYLQDASYIRLKNVQIGYTLPQHITRKAAIDRLRIFFSADNIWTGTSLCENYDPEALSNNLIYPLSYTLSCGINLTF</sequence>
<dbReference type="InterPro" id="IPR012910">
    <property type="entry name" value="Plug_dom"/>
</dbReference>
<keyword evidence="6 7" id="KW-0998">Cell outer membrane</keyword>
<comment type="similarity">
    <text evidence="7">Belongs to the TonB-dependent receptor family.</text>
</comment>
<protein>
    <submittedName>
        <fullName evidence="10">TonB-dependent receptor</fullName>
    </submittedName>
</protein>
<dbReference type="InterPro" id="IPR023997">
    <property type="entry name" value="TonB-dep_OMP_SusC/RagA_CS"/>
</dbReference>
<evidence type="ECO:0000256" key="6">
    <source>
        <dbReference type="ARBA" id="ARBA00023237"/>
    </source>
</evidence>
<dbReference type="InterPro" id="IPR023996">
    <property type="entry name" value="TonB-dep_OMP_SusC/RagA"/>
</dbReference>
<evidence type="ECO:0000256" key="7">
    <source>
        <dbReference type="PROSITE-ProRule" id="PRU01360"/>
    </source>
</evidence>
<dbReference type="GO" id="GO:0009279">
    <property type="term" value="C:cell outer membrane"/>
    <property type="evidence" value="ECO:0007669"/>
    <property type="project" value="UniProtKB-SubCell"/>
</dbReference>
<evidence type="ECO:0000313" key="11">
    <source>
        <dbReference type="Proteomes" id="UP000823771"/>
    </source>
</evidence>
<evidence type="ECO:0000259" key="9">
    <source>
        <dbReference type="Pfam" id="PF07715"/>
    </source>
</evidence>
<feature type="signal peptide" evidence="8">
    <location>
        <begin position="1"/>
        <end position="25"/>
    </location>
</feature>
<organism evidence="10 11">
    <name type="scientific">Candidatus Cryptobacteroides excrementipullorum</name>
    <dbReference type="NCBI Taxonomy" id="2840761"/>
    <lineage>
        <taxon>Bacteria</taxon>
        <taxon>Pseudomonadati</taxon>
        <taxon>Bacteroidota</taxon>
        <taxon>Bacteroidia</taxon>
        <taxon>Bacteroidales</taxon>
        <taxon>Candidatus Cryptobacteroides</taxon>
    </lineage>
</organism>
<dbReference type="NCBIfam" id="TIGR04057">
    <property type="entry name" value="SusC_RagA_signa"/>
    <property type="match status" value="1"/>
</dbReference>
<dbReference type="Proteomes" id="UP000823771">
    <property type="component" value="Unassembled WGS sequence"/>
</dbReference>
<dbReference type="Gene3D" id="2.40.170.20">
    <property type="entry name" value="TonB-dependent receptor, beta-barrel domain"/>
    <property type="match status" value="1"/>
</dbReference>
<dbReference type="EMBL" id="JADILZ010000027">
    <property type="protein sequence ID" value="MBO8477846.1"/>
    <property type="molecule type" value="Genomic_DNA"/>
</dbReference>
<dbReference type="PROSITE" id="PS52016">
    <property type="entry name" value="TONB_DEPENDENT_REC_3"/>
    <property type="match status" value="1"/>
</dbReference>
<evidence type="ECO:0000313" key="10">
    <source>
        <dbReference type="EMBL" id="MBO8477846.1"/>
    </source>
</evidence>
<dbReference type="InterPro" id="IPR008969">
    <property type="entry name" value="CarboxyPept-like_regulatory"/>
</dbReference>
<keyword evidence="4 7" id="KW-0812">Transmembrane</keyword>
<dbReference type="Gene3D" id="2.170.130.10">
    <property type="entry name" value="TonB-dependent receptor, plug domain"/>
    <property type="match status" value="1"/>
</dbReference>
<dbReference type="InterPro" id="IPR036942">
    <property type="entry name" value="Beta-barrel_TonB_sf"/>
</dbReference>
<reference evidence="10" key="2">
    <citation type="journal article" date="2021" name="PeerJ">
        <title>Extensive microbial diversity within the chicken gut microbiome revealed by metagenomics and culture.</title>
        <authorList>
            <person name="Gilroy R."/>
            <person name="Ravi A."/>
            <person name="Getino M."/>
            <person name="Pursley I."/>
            <person name="Horton D.L."/>
            <person name="Alikhan N.F."/>
            <person name="Baker D."/>
            <person name="Gharbi K."/>
            <person name="Hall N."/>
            <person name="Watson M."/>
            <person name="Adriaenssens E.M."/>
            <person name="Foster-Nyarko E."/>
            <person name="Jarju S."/>
            <person name="Secka A."/>
            <person name="Antonio M."/>
            <person name="Oren A."/>
            <person name="Chaudhuri R.R."/>
            <person name="La Ragione R."/>
            <person name="Hildebrand F."/>
            <person name="Pallen M.J."/>
        </authorList>
    </citation>
    <scope>NUCLEOTIDE SEQUENCE</scope>
    <source>
        <strain evidence="10">2478</strain>
    </source>
</reference>
<evidence type="ECO:0000256" key="8">
    <source>
        <dbReference type="SAM" id="SignalP"/>
    </source>
</evidence>
<dbReference type="NCBIfam" id="TIGR04056">
    <property type="entry name" value="OMP_RagA_SusC"/>
    <property type="match status" value="1"/>
</dbReference>
<gene>
    <name evidence="10" type="ORF">IAB80_02990</name>
</gene>
<dbReference type="AlphaFoldDB" id="A0A9D9IT70"/>
<evidence type="ECO:0000256" key="4">
    <source>
        <dbReference type="ARBA" id="ARBA00022692"/>
    </source>
</evidence>
<dbReference type="InterPro" id="IPR039426">
    <property type="entry name" value="TonB-dep_rcpt-like"/>
</dbReference>
<comment type="caution">
    <text evidence="10">The sequence shown here is derived from an EMBL/GenBank/DDBJ whole genome shotgun (WGS) entry which is preliminary data.</text>
</comment>
<dbReference type="Pfam" id="PF07715">
    <property type="entry name" value="Plug"/>
    <property type="match status" value="1"/>
</dbReference>
<keyword evidence="8" id="KW-0732">Signal</keyword>
<keyword evidence="2 7" id="KW-0813">Transport</keyword>
<evidence type="ECO:0000256" key="3">
    <source>
        <dbReference type="ARBA" id="ARBA00022452"/>
    </source>
</evidence>
<evidence type="ECO:0000256" key="2">
    <source>
        <dbReference type="ARBA" id="ARBA00022448"/>
    </source>
</evidence>
<evidence type="ECO:0000256" key="5">
    <source>
        <dbReference type="ARBA" id="ARBA00023136"/>
    </source>
</evidence>
<keyword evidence="10" id="KW-0675">Receptor</keyword>